<gene>
    <name evidence="2" type="ORF">HCN08_19980</name>
</gene>
<feature type="domain" description="Double-GTPase 1" evidence="1">
    <location>
        <begin position="4"/>
        <end position="123"/>
    </location>
</feature>
<keyword evidence="3" id="KW-1185">Reference proteome</keyword>
<organism evidence="2 3">
    <name type="scientific">Actinacidiphila epipremni</name>
    <dbReference type="NCBI Taxonomy" id="2053013"/>
    <lineage>
        <taxon>Bacteria</taxon>
        <taxon>Bacillati</taxon>
        <taxon>Actinomycetota</taxon>
        <taxon>Actinomycetes</taxon>
        <taxon>Kitasatosporales</taxon>
        <taxon>Streptomycetaceae</taxon>
        <taxon>Actinacidiphila</taxon>
    </lineage>
</organism>
<reference evidence="2 3" key="1">
    <citation type="submission" date="2020-03" db="EMBL/GenBank/DDBJ databases">
        <title>WGS of actinomycetes isolated from Thailand.</title>
        <authorList>
            <person name="Thawai C."/>
        </authorList>
    </citation>
    <scope>NUCLEOTIDE SEQUENCE [LARGE SCALE GENOMIC DNA]</scope>
    <source>
        <strain evidence="2 3">PRB2-1</strain>
    </source>
</reference>
<dbReference type="RefSeq" id="WP_167984521.1">
    <property type="nucleotide sequence ID" value="NZ_JAATEJ010000016.1"/>
</dbReference>
<dbReference type="Gene3D" id="3.40.50.300">
    <property type="entry name" value="P-loop containing nucleotide triphosphate hydrolases"/>
    <property type="match status" value="1"/>
</dbReference>
<protein>
    <recommendedName>
        <fullName evidence="1">Double-GTPase 1 domain-containing protein</fullName>
    </recommendedName>
</protein>
<evidence type="ECO:0000313" key="3">
    <source>
        <dbReference type="Proteomes" id="UP000734511"/>
    </source>
</evidence>
<evidence type="ECO:0000313" key="2">
    <source>
        <dbReference type="EMBL" id="NJP45663.1"/>
    </source>
</evidence>
<dbReference type="InterPro" id="IPR045530">
    <property type="entry name" value="DO-GTPase1"/>
</dbReference>
<dbReference type="InterPro" id="IPR027417">
    <property type="entry name" value="P-loop_NTPase"/>
</dbReference>
<accession>A0ABX0ZP11</accession>
<sequence length="298" mass="32296">MDIVMLGHTAAGKTTYVSLMYAVMREGIEELSLRAEDPFAHSNLMGAAEAVLSGRYPPASDQRAVFDFVLQHRGQDVFPFRWRDYRGGALAERVAGSVQARQLHEDLKQAQGIILFADAQRLLGNRAAPGEVRRMTVHVQHALEARGDALTPVVVAITKCDLVDMESDHVVEQLVAPFQQLVDGIAATQHLHGALVPLACGPEPVNVALPVLWSLHFGILGRGLELQAAVDGRLAAAREAAARDTLGDRISSWWKGEQSWAAVSATHQRAAHAEYARLEPLVAPAERLGALLEGVTSF</sequence>
<name>A0ABX0ZP11_9ACTN</name>
<dbReference type="EMBL" id="JAATEJ010000016">
    <property type="protein sequence ID" value="NJP45663.1"/>
    <property type="molecule type" value="Genomic_DNA"/>
</dbReference>
<comment type="caution">
    <text evidence="2">The sequence shown here is derived from an EMBL/GenBank/DDBJ whole genome shotgun (WGS) entry which is preliminary data.</text>
</comment>
<dbReference type="SUPFAM" id="SSF52540">
    <property type="entry name" value="P-loop containing nucleoside triphosphate hydrolases"/>
    <property type="match status" value="1"/>
</dbReference>
<dbReference type="Pfam" id="PF19975">
    <property type="entry name" value="DO-GTPase1"/>
    <property type="match status" value="1"/>
</dbReference>
<proteinExistence type="predicted"/>
<dbReference type="Proteomes" id="UP000734511">
    <property type="component" value="Unassembled WGS sequence"/>
</dbReference>
<evidence type="ECO:0000259" key="1">
    <source>
        <dbReference type="Pfam" id="PF19975"/>
    </source>
</evidence>